<sequence length="169" mass="18804">MAKGKECRKRRSSVPFAAHFSPTQIKSESSSMQDPVRQHILARIGIQGWQLRRPQVLAGSRDEAAQAGQPAPRPHVDLPTGKLWVRAPALPDTALLHDICQLLGIAPHEVSLLQEMPEQAAPPLLWLTEPDPRWPEALICPLSPDAPHKRALWQQLRQRVPSSQEQGSL</sequence>
<accession>A0A3L0Y6T0</accession>
<feature type="region of interest" description="Disordered" evidence="1">
    <location>
        <begin position="1"/>
        <end position="33"/>
    </location>
</feature>
<proteinExistence type="predicted"/>
<dbReference type="GO" id="GO:0003887">
    <property type="term" value="F:DNA-directed DNA polymerase activity"/>
    <property type="evidence" value="ECO:0007669"/>
    <property type="project" value="InterPro"/>
</dbReference>
<feature type="compositionally biased region" description="Polar residues" evidence="1">
    <location>
        <begin position="21"/>
        <end position="33"/>
    </location>
</feature>
<dbReference type="GO" id="GO:0006260">
    <property type="term" value="P:DNA replication"/>
    <property type="evidence" value="ECO:0007669"/>
    <property type="project" value="InterPro"/>
</dbReference>
<dbReference type="EMBL" id="RNRV01000001">
    <property type="protein sequence ID" value="MHO03003.1"/>
    <property type="molecule type" value="Genomic_DNA"/>
</dbReference>
<dbReference type="InterPro" id="IPR004615">
    <property type="entry name" value="DNA_pol_III_psi"/>
</dbReference>
<reference evidence="2" key="1">
    <citation type="submission" date="2018-10" db="EMBL/GenBank/DDBJ databases">
        <authorList>
            <consortium name="NARMS: The National Antimicrobial Resistance Monitoring System"/>
        </authorList>
    </citation>
    <scope>NUCLEOTIDE SEQUENCE [LARGE SCALE GENOMIC DNA]</scope>
    <source>
        <strain evidence="2">CVM N17EC0388</strain>
    </source>
</reference>
<dbReference type="Pfam" id="PF03603">
    <property type="entry name" value="DNA_III_psi"/>
    <property type="match status" value="1"/>
</dbReference>
<dbReference type="AlphaFoldDB" id="A0A3L0Y6T0"/>
<dbReference type="InterPro" id="IPR036654">
    <property type="entry name" value="DNA_pol_III_psi_sf"/>
</dbReference>
<gene>
    <name evidence="2" type="ORF">D9F05_01160</name>
</gene>
<dbReference type="SUPFAM" id="SSF102220">
    <property type="entry name" value="DNA polymerase III psi subunit"/>
    <property type="match status" value="1"/>
</dbReference>
<evidence type="ECO:0000256" key="1">
    <source>
        <dbReference type="SAM" id="MobiDB-lite"/>
    </source>
</evidence>
<protein>
    <submittedName>
        <fullName evidence="2">DNA polymerase III subunit psi</fullName>
    </submittedName>
</protein>
<organism evidence="2">
    <name type="scientific">Escherichia coli</name>
    <dbReference type="NCBI Taxonomy" id="562"/>
    <lineage>
        <taxon>Bacteria</taxon>
        <taxon>Pseudomonadati</taxon>
        <taxon>Pseudomonadota</taxon>
        <taxon>Gammaproteobacteria</taxon>
        <taxon>Enterobacterales</taxon>
        <taxon>Enterobacteriaceae</taxon>
        <taxon>Escherichia</taxon>
    </lineage>
</organism>
<feature type="compositionally biased region" description="Basic residues" evidence="1">
    <location>
        <begin position="1"/>
        <end position="12"/>
    </location>
</feature>
<dbReference type="GO" id="GO:0008408">
    <property type="term" value="F:3'-5' exonuclease activity"/>
    <property type="evidence" value="ECO:0007669"/>
    <property type="project" value="InterPro"/>
</dbReference>
<comment type="caution">
    <text evidence="2">The sequence shown here is derived from an EMBL/GenBank/DDBJ whole genome shotgun (WGS) entry which is preliminary data.</text>
</comment>
<name>A0A3L0Y6T0_ECOLX</name>
<evidence type="ECO:0000313" key="2">
    <source>
        <dbReference type="EMBL" id="MHO03003.1"/>
    </source>
</evidence>